<keyword evidence="5 12" id="KW-0812">Transmembrane</keyword>
<reference evidence="13 14" key="1">
    <citation type="journal article" date="2014" name="Genome Biol.">
        <title>Transcriptome and methylome profiling reveals relics of genome dominance in the mesopolyploid Brassica oleracea.</title>
        <authorList>
            <person name="Parkin I.A."/>
            <person name="Koh C."/>
            <person name="Tang H."/>
            <person name="Robinson S.J."/>
            <person name="Kagale S."/>
            <person name="Clarke W.E."/>
            <person name="Town C.D."/>
            <person name="Nixon J."/>
            <person name="Krishnakumar V."/>
            <person name="Bidwell S.L."/>
            <person name="Denoeud F."/>
            <person name="Belcram H."/>
            <person name="Links M.G."/>
            <person name="Just J."/>
            <person name="Clarke C."/>
            <person name="Bender T."/>
            <person name="Huebert T."/>
            <person name="Mason A.S."/>
            <person name="Pires J.C."/>
            <person name="Barker G."/>
            <person name="Moore J."/>
            <person name="Walley P.G."/>
            <person name="Manoli S."/>
            <person name="Batley J."/>
            <person name="Edwards D."/>
            <person name="Nelson M.N."/>
            <person name="Wang X."/>
            <person name="Paterson A.H."/>
            <person name="King G."/>
            <person name="Bancroft I."/>
            <person name="Chalhoub B."/>
            <person name="Sharpe A.G."/>
        </authorList>
    </citation>
    <scope>NUCLEOTIDE SEQUENCE</scope>
    <source>
        <strain evidence="13 14">cv. TO1000</strain>
    </source>
</reference>
<dbReference type="Gene3D" id="1.10.630.10">
    <property type="entry name" value="Cytochrome P450"/>
    <property type="match status" value="1"/>
</dbReference>
<dbReference type="PANTHER" id="PTHR47947:SF62">
    <property type="entry name" value="CYTOCHROME P450, FAMILY 81, SUBFAMILY D, POLYPEPTIDE 5"/>
    <property type="match status" value="1"/>
</dbReference>
<dbReference type="AlphaFoldDB" id="A0A0D3A1A3"/>
<dbReference type="OMA" id="RIGTHEV"/>
<keyword evidence="14" id="KW-1185">Reference proteome</keyword>
<dbReference type="STRING" id="109376.A0A0D3A1A3"/>
<accession>A0A0D3A1A3</accession>
<evidence type="ECO:0000313" key="13">
    <source>
        <dbReference type="EnsemblPlants" id="Bo1g004790.1"/>
    </source>
</evidence>
<name>A0A0D3A1A3_BRAOL</name>
<keyword evidence="8" id="KW-0560">Oxidoreductase</keyword>
<feature type="transmembrane region" description="Helical" evidence="12">
    <location>
        <begin position="6"/>
        <end position="24"/>
    </location>
</feature>
<dbReference type="GO" id="GO:0020037">
    <property type="term" value="F:heme binding"/>
    <property type="evidence" value="ECO:0007669"/>
    <property type="project" value="InterPro"/>
</dbReference>
<organism evidence="13 14">
    <name type="scientific">Brassica oleracea var. oleracea</name>
    <dbReference type="NCBI Taxonomy" id="109376"/>
    <lineage>
        <taxon>Eukaryota</taxon>
        <taxon>Viridiplantae</taxon>
        <taxon>Streptophyta</taxon>
        <taxon>Embryophyta</taxon>
        <taxon>Tracheophyta</taxon>
        <taxon>Spermatophyta</taxon>
        <taxon>Magnoliopsida</taxon>
        <taxon>eudicotyledons</taxon>
        <taxon>Gunneridae</taxon>
        <taxon>Pentapetalae</taxon>
        <taxon>rosids</taxon>
        <taxon>malvids</taxon>
        <taxon>Brassicales</taxon>
        <taxon>Brassicaceae</taxon>
        <taxon>Brassiceae</taxon>
        <taxon>Brassica</taxon>
    </lineage>
</organism>
<keyword evidence="4" id="KW-0349">Heme</keyword>
<evidence type="ECO:0000256" key="4">
    <source>
        <dbReference type="ARBA" id="ARBA00022617"/>
    </source>
</evidence>
<dbReference type="HOGENOM" id="CLU_001570_26_9_1"/>
<keyword evidence="10" id="KW-0503">Monooxygenase</keyword>
<sequence>MNYTFLFLTILITILITKLFLWLYRSNKNLPPSPSVCFPIIGHLHLLKQPLLHRTLLHLSHSLGPVFSLRLGSRLAVVVSCPAAAEECFLTKNDIVLANRPRFTMGKYVAYDYTSMVTAPYGDHWRNLRRITALQVFSTHRLNGSAEIRQDEVKRLLQKLYGLSIQRPAKVGPNISS</sequence>
<comment type="subcellular location">
    <subcellularLocation>
        <location evidence="2">Membrane</location>
        <topology evidence="2">Single-pass membrane protein</topology>
    </subcellularLocation>
</comment>
<keyword evidence="11 12" id="KW-0472">Membrane</keyword>
<comment type="cofactor">
    <cofactor evidence="1">
        <name>heme</name>
        <dbReference type="ChEBI" id="CHEBI:30413"/>
    </cofactor>
</comment>
<evidence type="ECO:0000256" key="2">
    <source>
        <dbReference type="ARBA" id="ARBA00004167"/>
    </source>
</evidence>
<dbReference type="eggNOG" id="KOG0156">
    <property type="taxonomic scope" value="Eukaryota"/>
</dbReference>
<reference evidence="13" key="2">
    <citation type="submission" date="2015-03" db="UniProtKB">
        <authorList>
            <consortium name="EnsemblPlants"/>
        </authorList>
    </citation>
    <scope>IDENTIFICATION</scope>
</reference>
<dbReference type="SUPFAM" id="SSF48264">
    <property type="entry name" value="Cytochrome P450"/>
    <property type="match status" value="1"/>
</dbReference>
<evidence type="ECO:0000256" key="3">
    <source>
        <dbReference type="ARBA" id="ARBA00010617"/>
    </source>
</evidence>
<dbReference type="GO" id="GO:0004497">
    <property type="term" value="F:monooxygenase activity"/>
    <property type="evidence" value="ECO:0007669"/>
    <property type="project" value="UniProtKB-KW"/>
</dbReference>
<evidence type="ECO:0000256" key="12">
    <source>
        <dbReference type="SAM" id="Phobius"/>
    </source>
</evidence>
<evidence type="ECO:0000256" key="1">
    <source>
        <dbReference type="ARBA" id="ARBA00001971"/>
    </source>
</evidence>
<dbReference type="InterPro" id="IPR001128">
    <property type="entry name" value="Cyt_P450"/>
</dbReference>
<keyword evidence="9" id="KW-0408">Iron</keyword>
<dbReference type="Gramene" id="Bo1g004790.1">
    <property type="protein sequence ID" value="Bo1g004790.1"/>
    <property type="gene ID" value="Bo1g004790"/>
</dbReference>
<evidence type="ECO:0000256" key="8">
    <source>
        <dbReference type="ARBA" id="ARBA00023002"/>
    </source>
</evidence>
<evidence type="ECO:0000256" key="6">
    <source>
        <dbReference type="ARBA" id="ARBA00022723"/>
    </source>
</evidence>
<dbReference type="GO" id="GO:0016020">
    <property type="term" value="C:membrane"/>
    <property type="evidence" value="ECO:0007669"/>
    <property type="project" value="UniProtKB-SubCell"/>
</dbReference>
<dbReference type="Proteomes" id="UP000032141">
    <property type="component" value="Chromosome C1"/>
</dbReference>
<evidence type="ECO:0000256" key="7">
    <source>
        <dbReference type="ARBA" id="ARBA00022989"/>
    </source>
</evidence>
<dbReference type="GO" id="GO:0016705">
    <property type="term" value="F:oxidoreductase activity, acting on paired donors, with incorporation or reduction of molecular oxygen"/>
    <property type="evidence" value="ECO:0007669"/>
    <property type="project" value="InterPro"/>
</dbReference>
<proteinExistence type="inferred from homology"/>
<dbReference type="InterPro" id="IPR036396">
    <property type="entry name" value="Cyt_P450_sf"/>
</dbReference>
<dbReference type="Pfam" id="PF00067">
    <property type="entry name" value="p450"/>
    <property type="match status" value="1"/>
</dbReference>
<evidence type="ECO:0008006" key="15">
    <source>
        <dbReference type="Google" id="ProtNLM"/>
    </source>
</evidence>
<keyword evidence="7 12" id="KW-1133">Transmembrane helix</keyword>
<keyword evidence="6" id="KW-0479">Metal-binding</keyword>
<evidence type="ECO:0000256" key="5">
    <source>
        <dbReference type="ARBA" id="ARBA00022692"/>
    </source>
</evidence>
<evidence type="ECO:0000313" key="14">
    <source>
        <dbReference type="Proteomes" id="UP000032141"/>
    </source>
</evidence>
<dbReference type="GO" id="GO:0005506">
    <property type="term" value="F:iron ion binding"/>
    <property type="evidence" value="ECO:0007669"/>
    <property type="project" value="InterPro"/>
</dbReference>
<evidence type="ECO:0000256" key="9">
    <source>
        <dbReference type="ARBA" id="ARBA00023004"/>
    </source>
</evidence>
<dbReference type="PANTHER" id="PTHR47947">
    <property type="entry name" value="CYTOCHROME P450 82C3-RELATED"/>
    <property type="match status" value="1"/>
</dbReference>
<dbReference type="EnsemblPlants" id="Bo1g004790.1">
    <property type="protein sequence ID" value="Bo1g004790.1"/>
    <property type="gene ID" value="Bo1g004790"/>
</dbReference>
<evidence type="ECO:0000256" key="10">
    <source>
        <dbReference type="ARBA" id="ARBA00023033"/>
    </source>
</evidence>
<evidence type="ECO:0000256" key="11">
    <source>
        <dbReference type="ARBA" id="ARBA00023136"/>
    </source>
</evidence>
<comment type="similarity">
    <text evidence="3">Belongs to the cytochrome P450 family.</text>
</comment>
<protein>
    <recommendedName>
        <fullName evidence="15">Cytochrome P450</fullName>
    </recommendedName>
</protein>
<dbReference type="InterPro" id="IPR050651">
    <property type="entry name" value="Plant_Cytochrome_P450_Monoox"/>
</dbReference>